<evidence type="ECO:0000256" key="1">
    <source>
        <dbReference type="ARBA" id="ARBA00004127"/>
    </source>
</evidence>
<dbReference type="Pfam" id="PF00403">
    <property type="entry name" value="HMA"/>
    <property type="match status" value="1"/>
</dbReference>
<dbReference type="PANTHER" id="PTHR43520">
    <property type="entry name" value="ATP7, ISOFORM B"/>
    <property type="match status" value="1"/>
</dbReference>
<keyword evidence="6 10" id="KW-0067">ATP-binding</keyword>
<dbReference type="GO" id="GO:0043682">
    <property type="term" value="F:P-type divalent copper transporter activity"/>
    <property type="evidence" value="ECO:0007669"/>
    <property type="project" value="TreeGrafter"/>
</dbReference>
<dbReference type="Gene3D" id="2.70.150.10">
    <property type="entry name" value="Calcium-transporting ATPase, cytoplasmic transduction domain A"/>
    <property type="match status" value="1"/>
</dbReference>
<evidence type="ECO:0000259" key="11">
    <source>
        <dbReference type="PROSITE" id="PS50846"/>
    </source>
</evidence>
<feature type="transmembrane region" description="Helical" evidence="10">
    <location>
        <begin position="773"/>
        <end position="798"/>
    </location>
</feature>
<dbReference type="Gene3D" id="3.30.70.100">
    <property type="match status" value="1"/>
</dbReference>
<dbReference type="SUPFAM" id="SSF56784">
    <property type="entry name" value="HAD-like"/>
    <property type="match status" value="1"/>
</dbReference>
<evidence type="ECO:0000256" key="7">
    <source>
        <dbReference type="ARBA" id="ARBA00022967"/>
    </source>
</evidence>
<dbReference type="Gene3D" id="3.40.1110.10">
    <property type="entry name" value="Calcium-transporting ATPase, cytoplasmic domain N"/>
    <property type="match status" value="1"/>
</dbReference>
<evidence type="ECO:0000313" key="13">
    <source>
        <dbReference type="Proteomes" id="UP000813461"/>
    </source>
</evidence>
<name>A0A8K0RKF4_9PLEO</name>
<proteinExistence type="inferred from homology"/>
<dbReference type="Gene3D" id="3.40.50.1000">
    <property type="entry name" value="HAD superfamily/HAD-like"/>
    <property type="match status" value="1"/>
</dbReference>
<dbReference type="InterPro" id="IPR036412">
    <property type="entry name" value="HAD-like_sf"/>
</dbReference>
<evidence type="ECO:0000313" key="12">
    <source>
        <dbReference type="EMBL" id="KAH7095472.1"/>
    </source>
</evidence>
<keyword evidence="5 10" id="KW-0547">Nucleotide-binding</keyword>
<dbReference type="AlphaFoldDB" id="A0A8K0RKF4"/>
<dbReference type="Pfam" id="PF00702">
    <property type="entry name" value="Hydrolase"/>
    <property type="match status" value="1"/>
</dbReference>
<dbReference type="InterPro" id="IPR017969">
    <property type="entry name" value="Heavy-metal-associated_CS"/>
</dbReference>
<dbReference type="PROSITE" id="PS50846">
    <property type="entry name" value="HMA_2"/>
    <property type="match status" value="1"/>
</dbReference>
<feature type="transmembrane region" description="Helical" evidence="10">
    <location>
        <begin position="387"/>
        <end position="407"/>
    </location>
</feature>
<keyword evidence="13" id="KW-1185">Reference proteome</keyword>
<dbReference type="PROSITE" id="PS01047">
    <property type="entry name" value="HMA_1"/>
    <property type="match status" value="1"/>
</dbReference>
<dbReference type="NCBIfam" id="TIGR01525">
    <property type="entry name" value="ATPase-IB_hvy"/>
    <property type="match status" value="1"/>
</dbReference>
<evidence type="ECO:0000256" key="4">
    <source>
        <dbReference type="ARBA" id="ARBA00022723"/>
    </source>
</evidence>
<feature type="domain" description="HMA" evidence="11">
    <location>
        <begin position="47"/>
        <end position="113"/>
    </location>
</feature>
<evidence type="ECO:0000256" key="9">
    <source>
        <dbReference type="ARBA" id="ARBA00023136"/>
    </source>
</evidence>
<dbReference type="GO" id="GO:0005524">
    <property type="term" value="F:ATP binding"/>
    <property type="evidence" value="ECO:0007669"/>
    <property type="project" value="UniProtKB-UniRule"/>
</dbReference>
<accession>A0A8K0RKF4</accession>
<comment type="caution">
    <text evidence="12">The sequence shown here is derived from an EMBL/GenBank/DDBJ whole genome shotgun (WGS) entry which is preliminary data.</text>
</comment>
<evidence type="ECO:0000256" key="6">
    <source>
        <dbReference type="ARBA" id="ARBA00022840"/>
    </source>
</evidence>
<evidence type="ECO:0000256" key="5">
    <source>
        <dbReference type="ARBA" id="ARBA00022741"/>
    </source>
</evidence>
<comment type="caution">
    <text evidence="10">Lacks conserved residue(s) required for the propagation of feature annotation.</text>
</comment>
<dbReference type="InterPro" id="IPR023214">
    <property type="entry name" value="HAD_sf"/>
</dbReference>
<keyword evidence="4 10" id="KW-0479">Metal-binding</keyword>
<dbReference type="PANTHER" id="PTHR43520:SF8">
    <property type="entry name" value="P-TYPE CU(+) TRANSPORTER"/>
    <property type="match status" value="1"/>
</dbReference>
<comment type="similarity">
    <text evidence="2 10">Belongs to the cation transport ATPase (P-type) (TC 3.A.3) family. Type IB subfamily.</text>
</comment>
<sequence length="820" mass="87864">MACCVITAFIMNRIIKACDTFDMHFLEIRYHDDDCAPTQEEGRVESETCRLSIDGMTCAACVNAITKALESVAGVFRAKVSLNLGRVNVSYDPALAKPQQLLQAVNSAGYQGSIGEKSTNEIIEVLRQSNELQHLRGVISSASVCAATILSLEYLHFSSNIHAALPFTIHSHVLPWLIFLLSAKVQMFDAWTIHTRAWSRVSASMDTLLSLSLILGLGLSLVGVTSSFSRSSSQPYASSGSSLTVVLLAGRYLEAVLRREGNAHLSALYEIQMDKEKYQLLGSPAVLPASLLKEGDVVVIHPHATVPCDCYIVDGTSAIDEANITGEAFPVSRGVGDFLLAGSKNINSALRVTICQDRSESSLARIIEGVTTATEQRLEGTESLDTVMQFFVSGVIVLAFATFLFTLRQQKGVPPLAASIAACERAMTVLAAACPCGLGLATPSAAMAGVDAAYTKGILLNGGIKTMNAIRNVTHVVMDKTGTLTEGRLSVLDHHFDNHVKINQAVLYRLLAAAEAEEARFHPVAKAIFKWSLKQCYFGDSQSLTTGALPETRNVVRGTGEGVNCEVLAYPNTWIQVCIGTASYLGQAGITIARSASTRSDRSVVHFAFDQQYGGYILIQDTVRPEAATVLKGILGDGLQVSMLTGDAALEAARISSLLDIPVLASRASPSDKMQYIESLREQGHRVMMVGDGNNDVMAQAVADVGVSISLTQGCLAGTGSVVILSGDLNRLAELMSISKKVMWQAKLNTRWALVYNVVALTLAMGLLEPWGIVITVSMAGSMMALSSVSVLSMSLYLRHQLRAGSETHDVGRSDSIHHG</sequence>
<dbReference type="GO" id="GO:0005507">
    <property type="term" value="F:copper ion binding"/>
    <property type="evidence" value="ECO:0007669"/>
    <property type="project" value="TreeGrafter"/>
</dbReference>
<gene>
    <name evidence="12" type="ORF">FB567DRAFT_575241</name>
</gene>
<dbReference type="InterPro" id="IPR018303">
    <property type="entry name" value="ATPase_P-typ_P_site"/>
</dbReference>
<dbReference type="GO" id="GO:0016020">
    <property type="term" value="C:membrane"/>
    <property type="evidence" value="ECO:0007669"/>
    <property type="project" value="UniProtKB-SubCell"/>
</dbReference>
<evidence type="ECO:0000256" key="8">
    <source>
        <dbReference type="ARBA" id="ARBA00022989"/>
    </source>
</evidence>
<dbReference type="NCBIfam" id="TIGR01494">
    <property type="entry name" value="ATPase_P-type"/>
    <property type="match status" value="2"/>
</dbReference>
<dbReference type="Pfam" id="PF00122">
    <property type="entry name" value="E1-E2_ATPase"/>
    <property type="match status" value="1"/>
</dbReference>
<dbReference type="SUPFAM" id="SSF81653">
    <property type="entry name" value="Calcium ATPase, transduction domain A"/>
    <property type="match status" value="1"/>
</dbReference>
<evidence type="ECO:0000256" key="3">
    <source>
        <dbReference type="ARBA" id="ARBA00022692"/>
    </source>
</evidence>
<reference evidence="12" key="1">
    <citation type="journal article" date="2021" name="Nat. Commun.">
        <title>Genetic determinants of endophytism in the Arabidopsis root mycobiome.</title>
        <authorList>
            <person name="Mesny F."/>
            <person name="Miyauchi S."/>
            <person name="Thiergart T."/>
            <person name="Pickel B."/>
            <person name="Atanasova L."/>
            <person name="Karlsson M."/>
            <person name="Huettel B."/>
            <person name="Barry K.W."/>
            <person name="Haridas S."/>
            <person name="Chen C."/>
            <person name="Bauer D."/>
            <person name="Andreopoulos W."/>
            <person name="Pangilinan J."/>
            <person name="LaButti K."/>
            <person name="Riley R."/>
            <person name="Lipzen A."/>
            <person name="Clum A."/>
            <person name="Drula E."/>
            <person name="Henrissat B."/>
            <person name="Kohler A."/>
            <person name="Grigoriev I.V."/>
            <person name="Martin F.M."/>
            <person name="Hacquard S."/>
        </authorList>
    </citation>
    <scope>NUCLEOTIDE SEQUENCE</scope>
    <source>
        <strain evidence="12">MPI-SDFR-AT-0120</strain>
    </source>
</reference>
<dbReference type="GO" id="GO:0012505">
    <property type="term" value="C:endomembrane system"/>
    <property type="evidence" value="ECO:0007669"/>
    <property type="project" value="UniProtKB-SubCell"/>
</dbReference>
<dbReference type="SUPFAM" id="SSF55008">
    <property type="entry name" value="HMA, heavy metal-associated domain"/>
    <property type="match status" value="1"/>
</dbReference>
<dbReference type="PRINTS" id="PR00942">
    <property type="entry name" value="CUATPASEI"/>
</dbReference>
<keyword evidence="9 10" id="KW-0472">Membrane</keyword>
<dbReference type="EMBL" id="JAGMVJ010000001">
    <property type="protein sequence ID" value="KAH7095472.1"/>
    <property type="molecule type" value="Genomic_DNA"/>
</dbReference>
<dbReference type="CDD" id="cd00371">
    <property type="entry name" value="HMA"/>
    <property type="match status" value="1"/>
</dbReference>
<dbReference type="Proteomes" id="UP000813461">
    <property type="component" value="Unassembled WGS sequence"/>
</dbReference>
<dbReference type="GO" id="GO:0055070">
    <property type="term" value="P:copper ion homeostasis"/>
    <property type="evidence" value="ECO:0007669"/>
    <property type="project" value="TreeGrafter"/>
</dbReference>
<dbReference type="InterPro" id="IPR023299">
    <property type="entry name" value="ATPase_P-typ_cyto_dom_N"/>
</dbReference>
<organism evidence="12 13">
    <name type="scientific">Paraphoma chrysanthemicola</name>
    <dbReference type="NCBI Taxonomy" id="798071"/>
    <lineage>
        <taxon>Eukaryota</taxon>
        <taxon>Fungi</taxon>
        <taxon>Dikarya</taxon>
        <taxon>Ascomycota</taxon>
        <taxon>Pezizomycotina</taxon>
        <taxon>Dothideomycetes</taxon>
        <taxon>Pleosporomycetidae</taxon>
        <taxon>Pleosporales</taxon>
        <taxon>Pleosporineae</taxon>
        <taxon>Phaeosphaeriaceae</taxon>
        <taxon>Paraphoma</taxon>
    </lineage>
</organism>
<evidence type="ECO:0000256" key="10">
    <source>
        <dbReference type="RuleBase" id="RU362081"/>
    </source>
</evidence>
<keyword evidence="3 10" id="KW-0812">Transmembrane</keyword>
<comment type="subcellular location">
    <subcellularLocation>
        <location evidence="1">Endomembrane system</location>
        <topology evidence="1">Multi-pass membrane protein</topology>
    </subcellularLocation>
    <subcellularLocation>
        <location evidence="10">Membrane</location>
    </subcellularLocation>
</comment>
<keyword evidence="7" id="KW-1278">Translocase</keyword>
<dbReference type="InterPro" id="IPR036163">
    <property type="entry name" value="HMA_dom_sf"/>
</dbReference>
<dbReference type="PROSITE" id="PS00154">
    <property type="entry name" value="ATPASE_E1_E2"/>
    <property type="match status" value="1"/>
</dbReference>
<dbReference type="PRINTS" id="PR00119">
    <property type="entry name" value="CATATPASE"/>
</dbReference>
<dbReference type="InterPro" id="IPR001757">
    <property type="entry name" value="P_typ_ATPase"/>
</dbReference>
<dbReference type="GO" id="GO:0016887">
    <property type="term" value="F:ATP hydrolysis activity"/>
    <property type="evidence" value="ECO:0007669"/>
    <property type="project" value="InterPro"/>
</dbReference>
<feature type="transmembrane region" description="Helical" evidence="10">
    <location>
        <begin position="748"/>
        <end position="767"/>
    </location>
</feature>
<evidence type="ECO:0000256" key="2">
    <source>
        <dbReference type="ARBA" id="ARBA00006024"/>
    </source>
</evidence>
<dbReference type="OrthoDB" id="432719at2759"/>
<dbReference type="InterPro" id="IPR006121">
    <property type="entry name" value="HMA_dom"/>
</dbReference>
<dbReference type="InterPro" id="IPR008250">
    <property type="entry name" value="ATPase_P-typ_transduc_dom_A_sf"/>
</dbReference>
<dbReference type="FunFam" id="3.30.70.100:FF:000005">
    <property type="entry name" value="Copper-exporting P-type ATPase A"/>
    <property type="match status" value="1"/>
</dbReference>
<dbReference type="InterPro" id="IPR027256">
    <property type="entry name" value="P-typ_ATPase_IB"/>
</dbReference>
<dbReference type="InterPro" id="IPR059000">
    <property type="entry name" value="ATPase_P-type_domA"/>
</dbReference>
<keyword evidence="8 10" id="KW-1133">Transmembrane helix</keyword>
<protein>
    <submittedName>
        <fullName evidence="12">E1-E2 ATPase-domain-containing protein</fullName>
    </submittedName>
</protein>